<dbReference type="SUPFAM" id="SSF51445">
    <property type="entry name" value="(Trans)glycosidases"/>
    <property type="match status" value="1"/>
</dbReference>
<dbReference type="InterPro" id="IPR013785">
    <property type="entry name" value="Aldolase_TIM"/>
</dbReference>
<keyword evidence="1" id="KW-0378">Hydrolase</keyword>
<evidence type="ECO:0000313" key="5">
    <source>
        <dbReference type="Proteomes" id="UP000242616"/>
    </source>
</evidence>
<keyword evidence="5" id="KW-1185">Reference proteome</keyword>
<organism evidence="4 5">
    <name type="scientific">Thermosipho affectus</name>
    <dbReference type="NCBI Taxonomy" id="660294"/>
    <lineage>
        <taxon>Bacteria</taxon>
        <taxon>Thermotogati</taxon>
        <taxon>Thermotogota</taxon>
        <taxon>Thermotogae</taxon>
        <taxon>Thermotogales</taxon>
        <taxon>Fervidobacteriaceae</taxon>
        <taxon>Thermosipho</taxon>
    </lineage>
</organism>
<evidence type="ECO:0000313" key="4">
    <source>
        <dbReference type="EMBL" id="ONN27087.1"/>
    </source>
</evidence>
<comment type="caution">
    <text evidence="4">The sequence shown here is derived from an EMBL/GenBank/DDBJ whole genome shotgun (WGS) entry which is preliminary data.</text>
</comment>
<dbReference type="Gene3D" id="3.20.20.70">
    <property type="entry name" value="Aldolase class I"/>
    <property type="match status" value="1"/>
</dbReference>
<dbReference type="CDD" id="cd14791">
    <property type="entry name" value="GH36"/>
    <property type="match status" value="1"/>
</dbReference>
<proteinExistence type="predicted"/>
<dbReference type="EMBL" id="LBFC01000018">
    <property type="protein sequence ID" value="ONN27087.1"/>
    <property type="molecule type" value="Genomic_DNA"/>
</dbReference>
<feature type="domain" description="Alpha-galactosidase N-terminal" evidence="3">
    <location>
        <begin position="49"/>
        <end position="102"/>
    </location>
</feature>
<sequence length="441" mass="51103">MELLIEKEEIKNGEIITGKVKGKLGKVKIYEARLQGDIVLKGWDDNKKIDYFFATEKSFFGYLSSKIGHPFFVVKDDIVECYIDYYDTEFDDYVEIEPLVILHGNVDMLVNVYSDMVKKNLETSFSNWNPVGWSCKWNCLTNFKESLDYAKKYPFEVFQIDFWYKNIGDWEPKFSSFEEIAEEIKSYGMKPGIWIAPFVVLEGSDIFKEKKNWFVKDEKGNPKKIYNINGKGLYALDLTNNEVEEHIRNIFLRIKNAGFEYFKLDFLFAGIVKGKRKESVTPIQSYRKGLKLIRDLLGEFIVGVRAPLLPSIGYVDGMKITNMSEKGLYGALRDVITRYFMNGRWWWNAPDFSLGNNISTTQKKLFFMTVGILNNMLFLSDSLKGNLENYLFKAALKLRGGKVFVKNIGAKGYEIKAIGTNIGDVRFRLCIETEKSEFYIE</sequence>
<dbReference type="InterPro" id="IPR017853">
    <property type="entry name" value="GH"/>
</dbReference>
<dbReference type="PANTHER" id="PTHR43053">
    <property type="entry name" value="GLYCOSIDASE FAMILY 31"/>
    <property type="match status" value="1"/>
</dbReference>
<dbReference type="Pfam" id="PF22676">
    <property type="entry name" value="GalA_N"/>
    <property type="match status" value="1"/>
</dbReference>
<gene>
    <name evidence="4" type="ORF">XJ44_04660</name>
</gene>
<dbReference type="Pfam" id="PF02065">
    <property type="entry name" value="Melibiase"/>
    <property type="match status" value="1"/>
</dbReference>
<dbReference type="InterPro" id="IPR011013">
    <property type="entry name" value="Gal_mutarotase_sf_dom"/>
</dbReference>
<evidence type="ECO:0000256" key="1">
    <source>
        <dbReference type="ARBA" id="ARBA00022801"/>
    </source>
</evidence>
<dbReference type="InterPro" id="IPR002252">
    <property type="entry name" value="Glyco_hydro_36"/>
</dbReference>
<dbReference type="SUPFAM" id="SSF74650">
    <property type="entry name" value="Galactose mutarotase-like"/>
    <property type="match status" value="1"/>
</dbReference>
<reference evidence="4 5" key="1">
    <citation type="submission" date="2015-06" db="EMBL/GenBank/DDBJ databases">
        <title>Genome sequencing of Thermotogales isolates from hydrothermal vents.</title>
        <authorList>
            <person name="Haverkamp T.H."/>
            <person name="Kublanov I.V."/>
            <person name="Nesbo C.L."/>
        </authorList>
    </citation>
    <scope>NUCLEOTIDE SEQUENCE [LARGE SCALE GENOMIC DNA]</scope>
    <source>
        <strain evidence="5">ik275mar</strain>
    </source>
</reference>
<dbReference type="Proteomes" id="UP000242616">
    <property type="component" value="Unassembled WGS sequence"/>
</dbReference>
<accession>A0ABX3IKM1</accession>
<evidence type="ECO:0000259" key="3">
    <source>
        <dbReference type="Pfam" id="PF22676"/>
    </source>
</evidence>
<dbReference type="RefSeq" id="WP_077198234.1">
    <property type="nucleotide sequence ID" value="NZ_LBFC01000018.1"/>
</dbReference>
<dbReference type="InterPro" id="IPR055092">
    <property type="entry name" value="GalA_N"/>
</dbReference>
<protein>
    <recommendedName>
        <fullName evidence="3">Alpha-galactosidase N-terminal domain-containing protein</fullName>
    </recommendedName>
</protein>
<evidence type="ECO:0000256" key="2">
    <source>
        <dbReference type="ARBA" id="ARBA00023295"/>
    </source>
</evidence>
<dbReference type="PANTHER" id="PTHR43053:SF3">
    <property type="entry name" value="ALPHA-GALACTOSIDASE C-RELATED"/>
    <property type="match status" value="1"/>
</dbReference>
<keyword evidence="2" id="KW-0326">Glycosidase</keyword>
<dbReference type="InterPro" id="IPR050985">
    <property type="entry name" value="Alpha-glycosidase_related"/>
</dbReference>
<name>A0ABX3IKM1_9BACT</name>